<accession>A0A743UGQ6</accession>
<proteinExistence type="predicted"/>
<evidence type="ECO:0000313" key="1">
    <source>
        <dbReference type="EMBL" id="HAF2222356.1"/>
    </source>
</evidence>
<organism evidence="1">
    <name type="scientific">Salmonella enterica</name>
    <name type="common">Salmonella choleraesuis</name>
    <dbReference type="NCBI Taxonomy" id="28901"/>
    <lineage>
        <taxon>Bacteria</taxon>
        <taxon>Pseudomonadati</taxon>
        <taxon>Pseudomonadota</taxon>
        <taxon>Gammaproteobacteria</taxon>
        <taxon>Enterobacterales</taxon>
        <taxon>Enterobacteriaceae</taxon>
        <taxon>Salmonella</taxon>
    </lineage>
</organism>
<dbReference type="EMBL" id="DAAVTZ010000023">
    <property type="protein sequence ID" value="HAF5796896.1"/>
    <property type="molecule type" value="Genomic_DNA"/>
</dbReference>
<dbReference type="RefSeq" id="WP_079917027.1">
    <property type="nucleotide sequence ID" value="NZ_MYVF01000030.1"/>
</dbReference>
<dbReference type="EMBL" id="DAAUOG010000023">
    <property type="protein sequence ID" value="HAF2222356.1"/>
    <property type="molecule type" value="Genomic_DNA"/>
</dbReference>
<name>A0A743UGQ6_SALER</name>
<dbReference type="AlphaFoldDB" id="A0A743UGQ6"/>
<reference evidence="1" key="1">
    <citation type="journal article" date="2018" name="Genome Biol.">
        <title>SKESA: strategic k-mer extension for scrupulous assemblies.</title>
        <authorList>
            <person name="Souvorov A."/>
            <person name="Agarwala R."/>
            <person name="Lipman D.J."/>
        </authorList>
    </citation>
    <scope>NUCLEOTIDE SEQUENCE</scope>
    <source>
        <strain evidence="1">MA.RM_352</strain>
        <strain evidence="2">MA.RM_407</strain>
    </source>
</reference>
<protein>
    <submittedName>
        <fullName evidence="1">Uncharacterized protein</fullName>
    </submittedName>
</protein>
<evidence type="ECO:0000313" key="2">
    <source>
        <dbReference type="EMBL" id="HAF5796896.1"/>
    </source>
</evidence>
<gene>
    <name evidence="1" type="ORF">G8N47_004711</name>
    <name evidence="2" type="ORF">G9B93_005093</name>
</gene>
<comment type="caution">
    <text evidence="1">The sequence shown here is derived from an EMBL/GenBank/DDBJ whole genome shotgun (WGS) entry which is preliminary data.</text>
</comment>
<reference evidence="1" key="2">
    <citation type="submission" date="2020-02" db="EMBL/GenBank/DDBJ databases">
        <authorList>
            <consortium name="NCBI Pathogen Detection Project"/>
        </authorList>
    </citation>
    <scope>NUCLEOTIDE SEQUENCE</scope>
    <source>
        <strain evidence="1">MA.RM_352</strain>
        <strain evidence="2">MA.RM_407</strain>
    </source>
</reference>
<sequence>MFNFNEGTFLTAPVKDSELNDECIDFIKSIKPFYPELNHWSNAGFYFAWGAYSQDVYAISWADWVRSRDNGFLAYCYITQLFPDFNFGGTGLYDSDVWDLGESQPWKMETEFKPEWVNI</sequence>